<evidence type="ECO:0000313" key="3">
    <source>
        <dbReference type="Proteomes" id="UP000294558"/>
    </source>
</evidence>
<sequence length="356" mass="39925">MVSSPRPSWPRRLRPRRLRRRGAADQTASTRRADRSAYREAANSATGSATTRRCRWGSRRRGRTTTGRPVERHAPATKSTRPRATVQRRSPATAKATTPRCGGGEPLRTPDENPARAHRCPCLQAHPTALSAVPTLHPAARTTDVPPRTTHRMTTHQTTTHRMTTHRMTTDRTSRRGLVPQCRAGLGATGRCRVGRRLVGRAPTRNPCAAPTNRRCSNPGRNRRAHDRCCGATRGRHRCSRSVAGGEPTSVANEMVSTFRRHGLEQDEWAVTRWPTSDPRSVATSHRDRPGPRTRPVRRRAPDRPRLHRRRPSDGSYPQARHEVTPTGVPPFREVRGVVRPWFGAHSQTDHDHRCS</sequence>
<keyword evidence="3" id="KW-1185">Reference proteome</keyword>
<feature type="region of interest" description="Disordered" evidence="1">
    <location>
        <begin position="271"/>
        <end position="332"/>
    </location>
</feature>
<accession>A0A4V6Q1V5</accession>
<feature type="compositionally biased region" description="Basic residues" evidence="1">
    <location>
        <begin position="52"/>
        <end position="63"/>
    </location>
</feature>
<feature type="region of interest" description="Disordered" evidence="1">
    <location>
        <begin position="205"/>
        <end position="225"/>
    </location>
</feature>
<dbReference type="Proteomes" id="UP000294558">
    <property type="component" value="Unassembled WGS sequence"/>
</dbReference>
<dbReference type="EMBL" id="SOAU01000001">
    <property type="protein sequence ID" value="TDT15198.1"/>
    <property type="molecule type" value="Genomic_DNA"/>
</dbReference>
<feature type="region of interest" description="Disordered" evidence="1">
    <location>
        <begin position="139"/>
        <end position="173"/>
    </location>
</feature>
<name>A0A4V6Q1V5_9ACTN</name>
<comment type="caution">
    <text evidence="2">The sequence shown here is derived from an EMBL/GenBank/DDBJ whole genome shotgun (WGS) entry which is preliminary data.</text>
</comment>
<organism evidence="2 3">
    <name type="scientific">Ilumatobacter fluminis</name>
    <dbReference type="NCBI Taxonomy" id="467091"/>
    <lineage>
        <taxon>Bacteria</taxon>
        <taxon>Bacillati</taxon>
        <taxon>Actinomycetota</taxon>
        <taxon>Acidimicrobiia</taxon>
        <taxon>Acidimicrobiales</taxon>
        <taxon>Ilumatobacteraceae</taxon>
        <taxon>Ilumatobacter</taxon>
    </lineage>
</organism>
<dbReference type="AlphaFoldDB" id="A0A4V6Q1V5"/>
<evidence type="ECO:0000313" key="2">
    <source>
        <dbReference type="EMBL" id="TDT15198.1"/>
    </source>
</evidence>
<gene>
    <name evidence="2" type="ORF">BDK89_0762</name>
</gene>
<feature type="compositionally biased region" description="Polar residues" evidence="1">
    <location>
        <begin position="274"/>
        <end position="284"/>
    </location>
</feature>
<proteinExistence type="predicted"/>
<reference evidence="2 3" key="1">
    <citation type="submission" date="2019-03" db="EMBL/GenBank/DDBJ databases">
        <title>Sequencing the genomes of 1000 actinobacteria strains.</title>
        <authorList>
            <person name="Klenk H.-P."/>
        </authorList>
    </citation>
    <scope>NUCLEOTIDE SEQUENCE [LARGE SCALE GENOMIC DNA]</scope>
    <source>
        <strain evidence="2 3">DSM 18936</strain>
    </source>
</reference>
<feature type="region of interest" description="Disordered" evidence="1">
    <location>
        <begin position="1"/>
        <end position="115"/>
    </location>
</feature>
<evidence type="ECO:0000256" key="1">
    <source>
        <dbReference type="SAM" id="MobiDB-lite"/>
    </source>
</evidence>
<protein>
    <submittedName>
        <fullName evidence="2">Uncharacterized protein</fullName>
    </submittedName>
</protein>
<feature type="compositionally biased region" description="Basic residues" evidence="1">
    <location>
        <begin position="9"/>
        <end position="21"/>
    </location>
</feature>